<dbReference type="Proteomes" id="UP001159641">
    <property type="component" value="Unassembled WGS sequence"/>
</dbReference>
<evidence type="ECO:0000313" key="2">
    <source>
        <dbReference type="Proteomes" id="UP001159641"/>
    </source>
</evidence>
<comment type="caution">
    <text evidence="1">The sequence shown here is derived from an EMBL/GenBank/DDBJ whole genome shotgun (WGS) entry which is preliminary data.</text>
</comment>
<dbReference type="SUPFAM" id="SSF64593">
    <property type="entry name" value="Intermediate filament protein, coiled coil region"/>
    <property type="match status" value="1"/>
</dbReference>
<dbReference type="Gene3D" id="1.20.5.170">
    <property type="match status" value="1"/>
</dbReference>
<reference evidence="1 2" key="1">
    <citation type="submission" date="2022-11" db="EMBL/GenBank/DDBJ databases">
        <title>Whole genome sequence of Eschrichtius robustus ER-17-0199.</title>
        <authorList>
            <person name="Bruniche-Olsen A."/>
            <person name="Black A.N."/>
            <person name="Fields C.J."/>
            <person name="Walden K."/>
            <person name="Dewoody J.A."/>
        </authorList>
    </citation>
    <scope>NUCLEOTIDE SEQUENCE [LARGE SCALE GENOMIC DNA]</scope>
    <source>
        <strain evidence="1">ER-17-0199</strain>
        <tissue evidence="1">Blubber</tissue>
    </source>
</reference>
<accession>A0AB34H859</accession>
<name>A0AB34H859_ESCRO</name>
<sequence>MLLDVKTRLEQEIVTYCRLLEGEVLPSEWRAPRTCSVGWVASPREGQHQPRQEVKLRTLAGVPLDGVGSGEPRGLLRREKCDHQDILERSPWLQREKCIRGARVGLATQYSSSLVSQPTREAAVTTRQVRTIMEEVQDGKVVPSREQVHRSPH</sequence>
<dbReference type="AlphaFoldDB" id="A0AB34H859"/>
<protein>
    <submittedName>
        <fullName evidence="1">Uncharacterized protein</fullName>
    </submittedName>
</protein>
<evidence type="ECO:0000313" key="1">
    <source>
        <dbReference type="EMBL" id="KAJ8786900.1"/>
    </source>
</evidence>
<gene>
    <name evidence="1" type="ORF">J1605_023332</name>
</gene>
<keyword evidence="2" id="KW-1185">Reference proteome</keyword>
<proteinExistence type="predicted"/>
<organism evidence="1 2">
    <name type="scientific">Eschrichtius robustus</name>
    <name type="common">California gray whale</name>
    <name type="synonym">Eschrichtius gibbosus</name>
    <dbReference type="NCBI Taxonomy" id="9764"/>
    <lineage>
        <taxon>Eukaryota</taxon>
        <taxon>Metazoa</taxon>
        <taxon>Chordata</taxon>
        <taxon>Craniata</taxon>
        <taxon>Vertebrata</taxon>
        <taxon>Euteleostomi</taxon>
        <taxon>Mammalia</taxon>
        <taxon>Eutheria</taxon>
        <taxon>Laurasiatheria</taxon>
        <taxon>Artiodactyla</taxon>
        <taxon>Whippomorpha</taxon>
        <taxon>Cetacea</taxon>
        <taxon>Mysticeti</taxon>
        <taxon>Eschrichtiidae</taxon>
        <taxon>Eschrichtius</taxon>
    </lineage>
</organism>
<dbReference type="EMBL" id="JAIQCJ010001902">
    <property type="protein sequence ID" value="KAJ8786900.1"/>
    <property type="molecule type" value="Genomic_DNA"/>
</dbReference>